<dbReference type="PRINTS" id="PR00035">
    <property type="entry name" value="HTHGNTR"/>
</dbReference>
<evidence type="ECO:0000256" key="3">
    <source>
        <dbReference type="ARBA" id="ARBA00023163"/>
    </source>
</evidence>
<dbReference type="Gene3D" id="1.20.120.530">
    <property type="entry name" value="GntR ligand-binding domain-like"/>
    <property type="match status" value="1"/>
</dbReference>
<dbReference type="SMART" id="SM00895">
    <property type="entry name" value="FCD"/>
    <property type="match status" value="1"/>
</dbReference>
<evidence type="ECO:0000313" key="6">
    <source>
        <dbReference type="Proteomes" id="UP000501518"/>
    </source>
</evidence>
<sequence length="258" mass="27816">MCSRGCFRRIRQMSPERRAPAKSYAAILDAVEDRLRSGQLRIGDRLPSERALAEEFGISRNSVREAIRILDALGLVRSGVGSGPSAGAIVISEPSAALGWGLRMHLASSFLPVVDVVAVRRLLEADAAAAAARREAASDPEAGQTLASAAEILDALDDPDLPDETFHELDAQFHLTITSLGGNEVTTTILGSLRQATVGYVQEGVRLLADWPQVRLRLQEQHRQILAAVAGSDPQAAAEAVTAHVEWFNRRAFEHLEG</sequence>
<dbReference type="SUPFAM" id="SSF48008">
    <property type="entry name" value="GntR ligand-binding domain-like"/>
    <property type="match status" value="1"/>
</dbReference>
<dbReference type="GO" id="GO:0003700">
    <property type="term" value="F:DNA-binding transcription factor activity"/>
    <property type="evidence" value="ECO:0007669"/>
    <property type="project" value="InterPro"/>
</dbReference>
<organism evidence="5 6">
    <name type="scientific">Brevibacterium luteolum</name>
    <dbReference type="NCBI Taxonomy" id="199591"/>
    <lineage>
        <taxon>Bacteria</taxon>
        <taxon>Bacillati</taxon>
        <taxon>Actinomycetota</taxon>
        <taxon>Actinomycetes</taxon>
        <taxon>Micrococcales</taxon>
        <taxon>Brevibacteriaceae</taxon>
        <taxon>Brevibacterium</taxon>
    </lineage>
</organism>
<reference evidence="5 6" key="1">
    <citation type="submission" date="2019-02" db="EMBL/GenBank/DDBJ databases">
        <title>Complete Genome Sequence and Methylome Analysis of Brevibacterium luteolum NEB1784.</title>
        <authorList>
            <person name="Fomenkov A."/>
            <person name="Roberts R.J."/>
        </authorList>
    </citation>
    <scope>NUCLEOTIDE SEQUENCE [LARGE SCALE GENOMIC DNA]</scope>
    <source>
        <strain evidence="5 6">NEB1784</strain>
    </source>
</reference>
<evidence type="ECO:0000256" key="2">
    <source>
        <dbReference type="ARBA" id="ARBA00023125"/>
    </source>
</evidence>
<dbReference type="Proteomes" id="UP000501518">
    <property type="component" value="Chromosome"/>
</dbReference>
<evidence type="ECO:0000259" key="4">
    <source>
        <dbReference type="PROSITE" id="PS50949"/>
    </source>
</evidence>
<accession>A0A6G8KZ89</accession>
<feature type="domain" description="HTH gntR-type" evidence="4">
    <location>
        <begin position="21"/>
        <end position="93"/>
    </location>
</feature>
<dbReference type="AlphaFoldDB" id="A0A6G8KZ89"/>
<dbReference type="EMBL" id="CP035810">
    <property type="protein sequence ID" value="QIN29895.1"/>
    <property type="molecule type" value="Genomic_DNA"/>
</dbReference>
<evidence type="ECO:0000313" key="5">
    <source>
        <dbReference type="EMBL" id="QIN29895.1"/>
    </source>
</evidence>
<proteinExistence type="predicted"/>
<dbReference type="GO" id="GO:0003677">
    <property type="term" value="F:DNA binding"/>
    <property type="evidence" value="ECO:0007669"/>
    <property type="project" value="UniProtKB-KW"/>
</dbReference>
<dbReference type="SMART" id="SM00345">
    <property type="entry name" value="HTH_GNTR"/>
    <property type="match status" value="1"/>
</dbReference>
<keyword evidence="2" id="KW-0238">DNA-binding</keyword>
<dbReference type="Gene3D" id="1.10.10.10">
    <property type="entry name" value="Winged helix-like DNA-binding domain superfamily/Winged helix DNA-binding domain"/>
    <property type="match status" value="1"/>
</dbReference>
<gene>
    <name evidence="5" type="ORF">EW640_11895</name>
</gene>
<dbReference type="InterPro" id="IPR000524">
    <property type="entry name" value="Tscrpt_reg_HTH_GntR"/>
</dbReference>
<dbReference type="PANTHER" id="PTHR43537">
    <property type="entry name" value="TRANSCRIPTIONAL REGULATOR, GNTR FAMILY"/>
    <property type="match status" value="1"/>
</dbReference>
<keyword evidence="1" id="KW-0805">Transcription regulation</keyword>
<name>A0A6G8KZ89_9MICO</name>
<dbReference type="Pfam" id="PF00392">
    <property type="entry name" value="GntR"/>
    <property type="match status" value="1"/>
</dbReference>
<dbReference type="PANTHER" id="PTHR43537:SF5">
    <property type="entry name" value="UXU OPERON TRANSCRIPTIONAL REGULATOR"/>
    <property type="match status" value="1"/>
</dbReference>
<dbReference type="SUPFAM" id="SSF46785">
    <property type="entry name" value="Winged helix' DNA-binding domain"/>
    <property type="match status" value="1"/>
</dbReference>
<dbReference type="PROSITE" id="PS50949">
    <property type="entry name" value="HTH_GNTR"/>
    <property type="match status" value="1"/>
</dbReference>
<evidence type="ECO:0000256" key="1">
    <source>
        <dbReference type="ARBA" id="ARBA00023015"/>
    </source>
</evidence>
<dbReference type="KEGG" id="blut:EW640_11895"/>
<dbReference type="InterPro" id="IPR036390">
    <property type="entry name" value="WH_DNA-bd_sf"/>
</dbReference>
<keyword evidence="3" id="KW-0804">Transcription</keyword>
<dbReference type="InterPro" id="IPR036388">
    <property type="entry name" value="WH-like_DNA-bd_sf"/>
</dbReference>
<dbReference type="Pfam" id="PF07729">
    <property type="entry name" value="FCD"/>
    <property type="match status" value="1"/>
</dbReference>
<dbReference type="CDD" id="cd07377">
    <property type="entry name" value="WHTH_GntR"/>
    <property type="match status" value="1"/>
</dbReference>
<dbReference type="InterPro" id="IPR008920">
    <property type="entry name" value="TF_FadR/GntR_C"/>
</dbReference>
<dbReference type="InterPro" id="IPR011711">
    <property type="entry name" value="GntR_C"/>
</dbReference>
<protein>
    <submittedName>
        <fullName evidence="5">FadR family transcriptional regulator</fullName>
    </submittedName>
</protein>